<dbReference type="InterPro" id="IPR036286">
    <property type="entry name" value="LexA/Signal_pep-like_sf"/>
</dbReference>
<dbReference type="RefSeq" id="WP_268245081.1">
    <property type="nucleotide sequence ID" value="NZ_MSCH01000003.1"/>
</dbReference>
<dbReference type="AlphaFoldDB" id="A0A2S7V0U8"/>
<dbReference type="Pfam" id="PF00717">
    <property type="entry name" value="Peptidase_S24"/>
    <property type="match status" value="1"/>
</dbReference>
<evidence type="ECO:0000313" key="2">
    <source>
        <dbReference type="EMBL" id="PQJ55160.1"/>
    </source>
</evidence>
<protein>
    <recommendedName>
        <fullName evidence="1">Peptidase S24/S26A/S26B/S26C domain-containing protein</fullName>
    </recommendedName>
</protein>
<sequence>MLNIIKVQGNSMLPELTHGDFVVVSKLYRTLNVGDMVVAEHSTYACIIKRITQISKVKGLLLSGDNKSSISSHQIGWVSKDDIWGKVRLKVKS</sequence>
<proteinExistence type="predicted"/>
<comment type="caution">
    <text evidence="2">The sequence shown here is derived from an EMBL/GenBank/DDBJ whole genome shotgun (WGS) entry which is preliminary data.</text>
</comment>
<feature type="domain" description="Peptidase S24/S26A/S26B/S26C" evidence="1">
    <location>
        <begin position="4"/>
        <end position="70"/>
    </location>
</feature>
<evidence type="ECO:0000313" key="3">
    <source>
        <dbReference type="Proteomes" id="UP000239007"/>
    </source>
</evidence>
<organism evidence="2 3">
    <name type="scientific">Psychrosphaera saromensis</name>
    <dbReference type="NCBI Taxonomy" id="716813"/>
    <lineage>
        <taxon>Bacteria</taxon>
        <taxon>Pseudomonadati</taxon>
        <taxon>Pseudomonadota</taxon>
        <taxon>Gammaproteobacteria</taxon>
        <taxon>Alteromonadales</taxon>
        <taxon>Pseudoalteromonadaceae</taxon>
        <taxon>Psychrosphaera</taxon>
    </lineage>
</organism>
<gene>
    <name evidence="2" type="ORF">BTO11_04940</name>
</gene>
<dbReference type="Proteomes" id="UP000239007">
    <property type="component" value="Unassembled WGS sequence"/>
</dbReference>
<dbReference type="InterPro" id="IPR015927">
    <property type="entry name" value="Peptidase_S24_S26A/B/C"/>
</dbReference>
<evidence type="ECO:0000259" key="1">
    <source>
        <dbReference type="Pfam" id="PF00717"/>
    </source>
</evidence>
<dbReference type="CDD" id="cd06462">
    <property type="entry name" value="Peptidase_S24_S26"/>
    <property type="match status" value="1"/>
</dbReference>
<dbReference type="SUPFAM" id="SSF51306">
    <property type="entry name" value="LexA/Signal peptidase"/>
    <property type="match status" value="1"/>
</dbReference>
<keyword evidence="3" id="KW-1185">Reference proteome</keyword>
<reference evidence="2 3" key="1">
    <citation type="submission" date="2016-12" db="EMBL/GenBank/DDBJ databases">
        <title>Diversity of luminous bacteria.</title>
        <authorList>
            <person name="Yoshizawa S."/>
            <person name="Kogure K."/>
        </authorList>
    </citation>
    <scope>NUCLEOTIDE SEQUENCE [LARGE SCALE GENOMIC DNA]</scope>
    <source>
        <strain evidence="2 3">SA4-48</strain>
    </source>
</reference>
<dbReference type="EMBL" id="MSCH01000003">
    <property type="protein sequence ID" value="PQJ55160.1"/>
    <property type="molecule type" value="Genomic_DNA"/>
</dbReference>
<dbReference type="Gene3D" id="2.10.109.10">
    <property type="entry name" value="Umud Fragment, subunit A"/>
    <property type="match status" value="1"/>
</dbReference>
<accession>A0A2S7V0U8</accession>
<name>A0A2S7V0U8_9GAMM</name>